<dbReference type="RefSeq" id="WP_142000991.1">
    <property type="nucleotide sequence ID" value="NZ_VFML01000001.1"/>
</dbReference>
<evidence type="ECO:0000313" key="1">
    <source>
        <dbReference type="EMBL" id="TQJ05471.1"/>
    </source>
</evidence>
<dbReference type="AlphaFoldDB" id="A0A542DQU0"/>
<dbReference type="InterPro" id="IPR051209">
    <property type="entry name" value="FAD-bind_Monooxygenase_sf"/>
</dbReference>
<name>A0A542DQU0_AMYCI</name>
<keyword evidence="2" id="KW-1185">Reference proteome</keyword>
<comment type="caution">
    <text evidence="1">The sequence shown here is derived from an EMBL/GenBank/DDBJ whole genome shotgun (WGS) entry which is preliminary data.</text>
</comment>
<reference evidence="1 2" key="1">
    <citation type="submission" date="2019-06" db="EMBL/GenBank/DDBJ databases">
        <title>Sequencing the genomes of 1000 actinobacteria strains.</title>
        <authorList>
            <person name="Klenk H.-P."/>
        </authorList>
    </citation>
    <scope>NUCLEOTIDE SEQUENCE [LARGE SCALE GENOMIC DNA]</scope>
    <source>
        <strain evidence="1 2">DSM 45679</strain>
    </source>
</reference>
<dbReference type="PANTHER" id="PTHR42877:SF4">
    <property type="entry name" value="FAD_NAD(P)-BINDING DOMAIN-CONTAINING PROTEIN-RELATED"/>
    <property type="match status" value="1"/>
</dbReference>
<dbReference type="Gene3D" id="3.50.50.60">
    <property type="entry name" value="FAD/NAD(P)-binding domain"/>
    <property type="match status" value="2"/>
</dbReference>
<accession>A0A542DQU0</accession>
<gene>
    <name evidence="1" type="ORF">FB471_5304</name>
</gene>
<dbReference type="Pfam" id="PF13738">
    <property type="entry name" value="Pyr_redox_3"/>
    <property type="match status" value="1"/>
</dbReference>
<dbReference type="SUPFAM" id="SSF51905">
    <property type="entry name" value="FAD/NAD(P)-binding domain"/>
    <property type="match status" value="1"/>
</dbReference>
<dbReference type="PRINTS" id="PR00469">
    <property type="entry name" value="PNDRDTASEII"/>
</dbReference>
<dbReference type="Proteomes" id="UP000320876">
    <property type="component" value="Unassembled WGS sequence"/>
</dbReference>
<dbReference type="InterPro" id="IPR036188">
    <property type="entry name" value="FAD/NAD-bd_sf"/>
</dbReference>
<dbReference type="EMBL" id="VFML01000001">
    <property type="protein sequence ID" value="TQJ05471.1"/>
    <property type="molecule type" value="Genomic_DNA"/>
</dbReference>
<sequence>MTGQPDYEVIVVGAGFGGLGAGIALRDAGIEDFLIIERAGDIGGTWRDNTYPDVAVDLPSFTYQFSFEKNPDWSRVFPKGSEVKAYIDHCAEKYGLWQFIRLNTEMTARTWDEDNHLWRISLREGELTCRYVITALGAFIDPRTPDIPGLDDFAGKVLRTAAWDHRHDLAGERVAVIGTGSTAVQLIPKVAKVARRLTVFQRRAIWVFAKPDLRIPPAVRTLFRRLPFIQSVVRGITAAVVELLLVGVIVSGKPGSFVAKRAERAIRGYLRTQVRDPELRRKLTPDYGFGCKRPSVSNTYYRTFTRDHVELVTEGIERITPTGVRTRDGREHEVDTLILATGFRLANDPENYRKVPVRGRDGFDLADFFATQQVQAYEGVSIPRLPNSFFIFGPFSWTGSSWHVMVETQAHHAIRVITEARRRGATAAEVTQEANDRFFAFAHRRASRSLLFSNDCGSANTYYIDHHGDFSLLRPTTALQAWWSSRRFSLDDYRYRDLPAAAPNGKAVGEWDRPTTKSP</sequence>
<dbReference type="PANTHER" id="PTHR42877">
    <property type="entry name" value="L-ORNITHINE N(5)-MONOOXYGENASE-RELATED"/>
    <property type="match status" value="1"/>
</dbReference>
<proteinExistence type="predicted"/>
<protein>
    <submittedName>
        <fullName evidence="1">Cation diffusion facilitator CzcD-associated flavoprotein CzcO</fullName>
    </submittedName>
</protein>
<organism evidence="1 2">
    <name type="scientific">Amycolatopsis cihanbeyliensis</name>
    <dbReference type="NCBI Taxonomy" id="1128664"/>
    <lineage>
        <taxon>Bacteria</taxon>
        <taxon>Bacillati</taxon>
        <taxon>Actinomycetota</taxon>
        <taxon>Actinomycetes</taxon>
        <taxon>Pseudonocardiales</taxon>
        <taxon>Pseudonocardiaceae</taxon>
        <taxon>Amycolatopsis</taxon>
    </lineage>
</organism>
<dbReference type="OrthoDB" id="5168853at2"/>
<evidence type="ECO:0000313" key="2">
    <source>
        <dbReference type="Proteomes" id="UP000320876"/>
    </source>
</evidence>